<comment type="caution">
    <text evidence="1">The sequence shown here is derived from an EMBL/GenBank/DDBJ whole genome shotgun (WGS) entry which is preliminary data.</text>
</comment>
<accession>A0A8J7CE18</accession>
<name>A0A8J7CE18_9CYAN</name>
<dbReference type="EMBL" id="JACXAE010000050">
    <property type="protein sequence ID" value="MBD2773190.1"/>
    <property type="molecule type" value="Genomic_DNA"/>
</dbReference>
<dbReference type="Proteomes" id="UP000629098">
    <property type="component" value="Unassembled WGS sequence"/>
</dbReference>
<evidence type="ECO:0000313" key="2">
    <source>
        <dbReference type="Proteomes" id="UP000629098"/>
    </source>
</evidence>
<dbReference type="AlphaFoldDB" id="A0A8J7CE18"/>
<dbReference type="RefSeq" id="WP_190828674.1">
    <property type="nucleotide sequence ID" value="NZ_CAWPPI010000050.1"/>
</dbReference>
<protein>
    <submittedName>
        <fullName evidence="1">Uncharacterized protein</fullName>
    </submittedName>
</protein>
<proteinExistence type="predicted"/>
<reference evidence="1" key="1">
    <citation type="submission" date="2020-09" db="EMBL/GenBank/DDBJ databases">
        <title>Iningainema tapete sp. nov. (Scytonemataceae, Cyanobacteria) from greenhouses in central Florida (USA) produces two types of nodularin with biosynthetic potential for microcystin-LR and anabaenopeptins.</title>
        <authorList>
            <person name="Berthold D.E."/>
            <person name="Lefler F.W."/>
            <person name="Huang I.-S."/>
            <person name="Abdulla H."/>
            <person name="Zimba P.V."/>
            <person name="Laughinghouse H.D. IV."/>
        </authorList>
    </citation>
    <scope>NUCLEOTIDE SEQUENCE</scope>
    <source>
        <strain evidence="1">BLCCT55</strain>
    </source>
</reference>
<keyword evidence="2" id="KW-1185">Reference proteome</keyword>
<sequence>MVQFSLREIAASSFGLGIIGLSVAIPGYLSDWNEYLLCTSIAGFKSCTHRAYSFQEPQPPGIEPIKRYFAEPLTKALGIGFAVIAFPIAGYASREMAESKEFNETVEAVDKIAALDEHVQQRTIDNKINADAYEAMKSYELADAVDRFRETFRQEITVDDIEAQLEAEQQRLQQVQNYKALEFQVEKQQRQWSPEAQNFYAWLMSRPELPDILNSDWLGKQSFDGKKLNKEQWIPLVEQIVAEGLAQWIDAQKSFRIK</sequence>
<organism evidence="1 2">
    <name type="scientific">Iningainema tapete BLCC-T55</name>
    <dbReference type="NCBI Taxonomy" id="2748662"/>
    <lineage>
        <taxon>Bacteria</taxon>
        <taxon>Bacillati</taxon>
        <taxon>Cyanobacteriota</taxon>
        <taxon>Cyanophyceae</taxon>
        <taxon>Nostocales</taxon>
        <taxon>Scytonemataceae</taxon>
        <taxon>Iningainema tapete</taxon>
    </lineage>
</organism>
<evidence type="ECO:0000313" key="1">
    <source>
        <dbReference type="EMBL" id="MBD2773190.1"/>
    </source>
</evidence>
<gene>
    <name evidence="1" type="ORF">ICL16_14215</name>
</gene>